<keyword evidence="4" id="KW-0450">Lipoyl</keyword>
<reference evidence="9" key="1">
    <citation type="submission" date="2022-09" db="EMBL/GenBank/DDBJ databases">
        <title>Haloadaptaus new haloarchaeum isolated from saline soil.</title>
        <authorList>
            <person name="Duran-Viseras A."/>
            <person name="Sanchez-Porro C."/>
            <person name="Ventosa A."/>
        </authorList>
    </citation>
    <scope>NUCLEOTIDE SEQUENCE</scope>
    <source>
        <strain evidence="9">F3-133</strain>
    </source>
</reference>
<dbReference type="Proteomes" id="UP001149411">
    <property type="component" value="Unassembled WGS sequence"/>
</dbReference>
<dbReference type="InterPro" id="IPR004167">
    <property type="entry name" value="PSBD"/>
</dbReference>
<comment type="similarity">
    <text evidence="2">Belongs to the 2-oxoacid dehydrogenase family.</text>
</comment>
<dbReference type="GO" id="GO:0005737">
    <property type="term" value="C:cytoplasm"/>
    <property type="evidence" value="ECO:0007669"/>
    <property type="project" value="TreeGrafter"/>
</dbReference>
<evidence type="ECO:0000256" key="5">
    <source>
        <dbReference type="ARBA" id="ARBA00023315"/>
    </source>
</evidence>
<evidence type="ECO:0000256" key="4">
    <source>
        <dbReference type="ARBA" id="ARBA00022823"/>
    </source>
</evidence>
<protein>
    <submittedName>
        <fullName evidence="9">2-oxo acid dehydrogenase subunit E2</fullName>
    </submittedName>
</protein>
<dbReference type="InterPro" id="IPR011053">
    <property type="entry name" value="Single_hybrid_motif"/>
</dbReference>
<feature type="compositionally biased region" description="Acidic residues" evidence="6">
    <location>
        <begin position="344"/>
        <end position="357"/>
    </location>
</feature>
<feature type="compositionally biased region" description="Basic and acidic residues" evidence="6">
    <location>
        <begin position="240"/>
        <end position="268"/>
    </location>
</feature>
<dbReference type="InterPro" id="IPR036625">
    <property type="entry name" value="E3-bd_dom_sf"/>
</dbReference>
<dbReference type="EMBL" id="RKLV01000003">
    <property type="protein sequence ID" value="MCX2818443.1"/>
    <property type="molecule type" value="Genomic_DNA"/>
</dbReference>
<dbReference type="GO" id="GO:0016407">
    <property type="term" value="F:acetyltransferase activity"/>
    <property type="evidence" value="ECO:0007669"/>
    <property type="project" value="TreeGrafter"/>
</dbReference>
<feature type="compositionally biased region" description="Basic and acidic residues" evidence="6">
    <location>
        <begin position="156"/>
        <end position="168"/>
    </location>
</feature>
<evidence type="ECO:0000259" key="8">
    <source>
        <dbReference type="PROSITE" id="PS51826"/>
    </source>
</evidence>
<evidence type="ECO:0000256" key="6">
    <source>
        <dbReference type="SAM" id="MobiDB-lite"/>
    </source>
</evidence>
<dbReference type="PROSITE" id="PS51826">
    <property type="entry name" value="PSBD"/>
    <property type="match status" value="1"/>
</dbReference>
<dbReference type="InterPro" id="IPR001078">
    <property type="entry name" value="2-oxoacid_DH_actylTfrase"/>
</dbReference>
<comment type="caution">
    <text evidence="9">The sequence shown here is derived from an EMBL/GenBank/DDBJ whole genome shotgun (WGS) entry which is preliminary data.</text>
</comment>
<accession>A0A9Q4C358</accession>
<keyword evidence="10" id="KW-1185">Reference proteome</keyword>
<keyword evidence="3" id="KW-0808">Transferase</keyword>
<dbReference type="Gene3D" id="4.10.320.10">
    <property type="entry name" value="E3-binding domain"/>
    <property type="match status" value="1"/>
</dbReference>
<proteinExistence type="inferred from homology"/>
<feature type="compositionally biased region" description="Acidic residues" evidence="6">
    <location>
        <begin position="103"/>
        <end position="122"/>
    </location>
</feature>
<feature type="region of interest" description="Disordered" evidence="6">
    <location>
        <begin position="135"/>
        <end position="399"/>
    </location>
</feature>
<dbReference type="PROSITE" id="PS50968">
    <property type="entry name" value="BIOTINYL_LIPOYL"/>
    <property type="match status" value="1"/>
</dbReference>
<dbReference type="Gene3D" id="2.40.50.100">
    <property type="match status" value="1"/>
</dbReference>
<feature type="compositionally biased region" description="Polar residues" evidence="6">
    <location>
        <begin position="365"/>
        <end position="379"/>
    </location>
</feature>
<dbReference type="InterPro" id="IPR050743">
    <property type="entry name" value="2-oxoacid_DH_E2_comp"/>
</dbReference>
<comment type="cofactor">
    <cofactor evidence="1">
        <name>(R)-lipoate</name>
        <dbReference type="ChEBI" id="CHEBI:83088"/>
    </cofactor>
</comment>
<feature type="compositionally biased region" description="Acidic residues" evidence="6">
    <location>
        <begin position="306"/>
        <end position="320"/>
    </location>
</feature>
<evidence type="ECO:0000256" key="3">
    <source>
        <dbReference type="ARBA" id="ARBA00022679"/>
    </source>
</evidence>
<dbReference type="InterPro" id="IPR023213">
    <property type="entry name" value="CAT-like_dom_sf"/>
</dbReference>
<dbReference type="AlphaFoldDB" id="A0A9Q4C358"/>
<feature type="domain" description="Peripheral subunit-binding (PSBD)" evidence="8">
    <location>
        <begin position="121"/>
        <end position="158"/>
    </location>
</feature>
<dbReference type="Pfam" id="PF00364">
    <property type="entry name" value="Biotin_lipoyl"/>
    <property type="match status" value="1"/>
</dbReference>
<dbReference type="Gene3D" id="3.30.559.10">
    <property type="entry name" value="Chloramphenicol acetyltransferase-like domain"/>
    <property type="match status" value="1"/>
</dbReference>
<dbReference type="Pfam" id="PF00198">
    <property type="entry name" value="2-oxoacid_dh"/>
    <property type="match status" value="1"/>
</dbReference>
<dbReference type="RefSeq" id="WP_266086288.1">
    <property type="nucleotide sequence ID" value="NZ_RKLV01000003.1"/>
</dbReference>
<keyword evidence="5" id="KW-0012">Acyltransferase</keyword>
<feature type="compositionally biased region" description="Basic and acidic residues" evidence="6">
    <location>
        <begin position="381"/>
        <end position="399"/>
    </location>
</feature>
<feature type="domain" description="Lipoyl-binding" evidence="7">
    <location>
        <begin position="2"/>
        <end position="77"/>
    </location>
</feature>
<dbReference type="PANTHER" id="PTHR43178">
    <property type="entry name" value="DIHYDROLIPOAMIDE ACETYLTRANSFERASE COMPONENT OF PYRUVATE DEHYDROGENASE COMPLEX"/>
    <property type="match status" value="1"/>
</dbReference>
<sequence>MAHEFNLPDVGDGIEEAEVLKWMVNVGDGVLEDDPIAEVETERAIIEIPSPVDGAVDRLHADEGETVGVGNRLVTFEKGEGGTARNDGGVEILDSDGNAAVDVDADGGDEDTVENDGDDDGASEATRRLAREMGVSLDDVEGSGADGRIVAQDVLHAAKQDQERRDGERGDEEAEDPGTGIPGKGEKTPAMEDDDTAPDFGQPETPAVEPNTAEETSMFGDETPTAERSDESEGEEGEPETEKEKEAGVEAETERGTEAKGETGKEAEKDDGEGEEETEAVTETGTERGGGIETETEEEIERKTGEDEEEDEGSDGTEDEASAKPRRTVEEVRKETEGEKVESPFDEAGDVTDENGDVTEGTKRTCGTDSTEEGTTPDGSSRIRAEDEMDAKTDRSGEGRSLMTHHDVADAERLVEAREAMNGSVDMHLTYTPLLVKACSVALVDHGVFGEEDAEGVDVGVAVETEDGVAVPVVENADRRGVVGISNRIAEAVEGESSGERGETGDTDAGFTVVNVGAVGGDGVSPVVDMPGATALSVGEIRRRPSVVDDEVVARYTAPLHLTFDGRVADTAKAVRLTNEIGRYLSEPATMLL</sequence>
<evidence type="ECO:0000256" key="1">
    <source>
        <dbReference type="ARBA" id="ARBA00001938"/>
    </source>
</evidence>
<dbReference type="GO" id="GO:0031405">
    <property type="term" value="F:lipoic acid binding"/>
    <property type="evidence" value="ECO:0007669"/>
    <property type="project" value="TreeGrafter"/>
</dbReference>
<dbReference type="PANTHER" id="PTHR43178:SF5">
    <property type="entry name" value="LIPOAMIDE ACYLTRANSFERASE COMPONENT OF BRANCHED-CHAIN ALPHA-KETO ACID DEHYDROGENASE COMPLEX, MITOCHONDRIAL"/>
    <property type="match status" value="1"/>
</dbReference>
<name>A0A9Q4C358_9EURY</name>
<dbReference type="Pfam" id="PF02817">
    <property type="entry name" value="E3_binding"/>
    <property type="match status" value="1"/>
</dbReference>
<evidence type="ECO:0000259" key="7">
    <source>
        <dbReference type="PROSITE" id="PS50968"/>
    </source>
</evidence>
<evidence type="ECO:0000313" key="9">
    <source>
        <dbReference type="EMBL" id="MCX2818443.1"/>
    </source>
</evidence>
<organism evidence="9 10">
    <name type="scientific">Halorutilus salinus</name>
    <dbReference type="NCBI Taxonomy" id="2487751"/>
    <lineage>
        <taxon>Archaea</taxon>
        <taxon>Methanobacteriati</taxon>
        <taxon>Methanobacteriota</taxon>
        <taxon>Stenosarchaea group</taxon>
        <taxon>Halobacteria</taxon>
        <taxon>Halorutilales</taxon>
        <taxon>Halorutilaceae</taxon>
        <taxon>Halorutilus</taxon>
    </lineage>
</organism>
<gene>
    <name evidence="9" type="ORF">EGH25_03630</name>
</gene>
<evidence type="ECO:0000256" key="2">
    <source>
        <dbReference type="ARBA" id="ARBA00007317"/>
    </source>
</evidence>
<dbReference type="CDD" id="cd06849">
    <property type="entry name" value="lipoyl_domain"/>
    <property type="match status" value="1"/>
</dbReference>
<feature type="compositionally biased region" description="Basic and acidic residues" evidence="6">
    <location>
        <begin position="321"/>
        <end position="343"/>
    </location>
</feature>
<dbReference type="SUPFAM" id="SSF52777">
    <property type="entry name" value="CoA-dependent acyltransferases"/>
    <property type="match status" value="1"/>
</dbReference>
<feature type="compositionally biased region" description="Acidic residues" evidence="6">
    <location>
        <begin position="269"/>
        <end position="280"/>
    </location>
</feature>
<dbReference type="SUPFAM" id="SSF51230">
    <property type="entry name" value="Single hybrid motif"/>
    <property type="match status" value="1"/>
</dbReference>
<dbReference type="SUPFAM" id="SSF47005">
    <property type="entry name" value="Peripheral subunit-binding domain of 2-oxo acid dehydrogenase complex"/>
    <property type="match status" value="1"/>
</dbReference>
<dbReference type="InterPro" id="IPR000089">
    <property type="entry name" value="Biotin_lipoyl"/>
</dbReference>
<evidence type="ECO:0000313" key="10">
    <source>
        <dbReference type="Proteomes" id="UP001149411"/>
    </source>
</evidence>
<feature type="region of interest" description="Disordered" evidence="6">
    <location>
        <begin position="99"/>
        <end position="123"/>
    </location>
</feature>